<proteinExistence type="predicted"/>
<dbReference type="InterPro" id="IPR003646">
    <property type="entry name" value="SH3-like_bac-type"/>
</dbReference>
<evidence type="ECO:0000313" key="3">
    <source>
        <dbReference type="EMBL" id="TFU03636.1"/>
    </source>
</evidence>
<dbReference type="SMART" id="SM00287">
    <property type="entry name" value="SH3b"/>
    <property type="match status" value="2"/>
</dbReference>
<feature type="signal peptide" evidence="1">
    <location>
        <begin position="1"/>
        <end position="17"/>
    </location>
</feature>
<feature type="domain" description="SH3b" evidence="2">
    <location>
        <begin position="30"/>
        <end position="93"/>
    </location>
</feature>
<protein>
    <recommendedName>
        <fullName evidence="2">SH3b domain-containing protein</fullName>
    </recommendedName>
</protein>
<comment type="caution">
    <text evidence="3">The sequence shown here is derived from an EMBL/GenBank/DDBJ whole genome shotgun (WGS) entry which is preliminary data.</text>
</comment>
<dbReference type="AlphaFoldDB" id="A0A4Y9ENJ1"/>
<sequence length="162" mass="18155">MRLWIALILLTAAPVAAEELADGRSGLAVPRFVSIKPSKAYLRTGPGDQYPIAWEYVRAGLPVEVIKEWGIWRQLRDSDGTIGWMNKNLLTGERHAIVTRNIRTLYEGPDLQARPVWRIEPGAIVSVTLCEAAWCRITRDGKGGYIPRNQLWGVYPTESIAD</sequence>
<keyword evidence="1" id="KW-0732">Signal</keyword>
<dbReference type="InterPro" id="IPR010466">
    <property type="entry name" value="DUF1058"/>
</dbReference>
<reference evidence="3 4" key="1">
    <citation type="submission" date="2019-02" db="EMBL/GenBank/DDBJ databases">
        <title>Polymorphobacter sp. isolated from the lake at the Tibet of China.</title>
        <authorList>
            <person name="Li A."/>
        </authorList>
    </citation>
    <scope>NUCLEOTIDE SEQUENCE [LARGE SCALE GENOMIC DNA]</scope>
    <source>
        <strain evidence="3 4">DJ1R-1</strain>
    </source>
</reference>
<feature type="domain" description="SH3b" evidence="2">
    <location>
        <begin position="97"/>
        <end position="155"/>
    </location>
</feature>
<accession>A0A4Y9ENJ1</accession>
<name>A0A4Y9ENJ1_9SPHN</name>
<keyword evidence="4" id="KW-1185">Reference proteome</keyword>
<dbReference type="EMBL" id="SIHO01000002">
    <property type="protein sequence ID" value="TFU03636.1"/>
    <property type="molecule type" value="Genomic_DNA"/>
</dbReference>
<dbReference type="Pfam" id="PF06347">
    <property type="entry name" value="SH3_4"/>
    <property type="match status" value="2"/>
</dbReference>
<dbReference type="Gene3D" id="2.30.30.40">
    <property type="entry name" value="SH3 Domains"/>
    <property type="match status" value="2"/>
</dbReference>
<feature type="chain" id="PRO_5021410418" description="SH3b domain-containing protein" evidence="1">
    <location>
        <begin position="18"/>
        <end position="162"/>
    </location>
</feature>
<evidence type="ECO:0000256" key="1">
    <source>
        <dbReference type="SAM" id="SignalP"/>
    </source>
</evidence>
<evidence type="ECO:0000259" key="2">
    <source>
        <dbReference type="SMART" id="SM00287"/>
    </source>
</evidence>
<dbReference type="RefSeq" id="WP_135246229.1">
    <property type="nucleotide sequence ID" value="NZ_SIHO01000002.1"/>
</dbReference>
<evidence type="ECO:0000313" key="4">
    <source>
        <dbReference type="Proteomes" id="UP000297737"/>
    </source>
</evidence>
<dbReference type="Proteomes" id="UP000297737">
    <property type="component" value="Unassembled WGS sequence"/>
</dbReference>
<organism evidence="3 4">
    <name type="scientific">Glacieibacterium arshaanense</name>
    <dbReference type="NCBI Taxonomy" id="2511025"/>
    <lineage>
        <taxon>Bacteria</taxon>
        <taxon>Pseudomonadati</taxon>
        <taxon>Pseudomonadota</taxon>
        <taxon>Alphaproteobacteria</taxon>
        <taxon>Sphingomonadales</taxon>
        <taxon>Sphingosinicellaceae</taxon>
        <taxon>Glacieibacterium</taxon>
    </lineage>
</organism>
<gene>
    <name evidence="3" type="ORF">EUV02_10810</name>
</gene>
<dbReference type="OrthoDB" id="9810773at2"/>